<dbReference type="GO" id="GO:0044718">
    <property type="term" value="P:siderophore transmembrane transport"/>
    <property type="evidence" value="ECO:0007669"/>
    <property type="project" value="TreeGrafter"/>
</dbReference>
<dbReference type="InterPro" id="IPR036942">
    <property type="entry name" value="Beta-barrel_TonB_sf"/>
</dbReference>
<organism evidence="8">
    <name type="scientific">marine metagenome</name>
    <dbReference type="NCBI Taxonomy" id="408172"/>
    <lineage>
        <taxon>unclassified sequences</taxon>
        <taxon>metagenomes</taxon>
        <taxon>ecological metagenomes</taxon>
    </lineage>
</organism>
<sequence length="457" mass="50613">MKHLLILLLLALAVRAQAVDVSGFVRDTANGESLPFASVYLKDQNWGGITNESGYYAIAGVPPGRYILVVSMIGYAVYREELVVADEDILRDIRLGEEAIEVEDTVIEADREEVESFDISPSRTILQMRELKTAPAAIEADPIRTIQTLPGVATLSDFSVGLYVRGGTPDQNLILLDGTDVYNASHMFGLFSTFPADAAKSTELLRGGYPAKYGGRLSSVLNVITNEGNKQEVEVDGGLSLLASRMTVQGPALKGSWLISARRTHLDPLMAMARGALEAKALGYNFYDLQGKTHQILSHSDQLTVAAYTGRDNLLYRFDELGFDLEWGNRTVSSKWTHVFDSNLFGNFLVTGSRFKAATNFDSEDVELLEQNRLTDVSFKGDLNYFAGKNHAVELGFNIKRQSIDYEFGEKDRIWFDIDVEALHNSFYVQDTWAMGPLLSLQPGLRFNHFDNGGYTG</sequence>
<keyword evidence="2" id="KW-0813">Transport</keyword>
<keyword evidence="5" id="KW-0472">Membrane</keyword>
<evidence type="ECO:0000256" key="5">
    <source>
        <dbReference type="ARBA" id="ARBA00023136"/>
    </source>
</evidence>
<dbReference type="InterPro" id="IPR039426">
    <property type="entry name" value="TonB-dep_rcpt-like"/>
</dbReference>
<dbReference type="InterPro" id="IPR037066">
    <property type="entry name" value="Plug_dom_sf"/>
</dbReference>
<name>A0A382BLB5_9ZZZZ</name>
<dbReference type="Gene3D" id="2.170.130.10">
    <property type="entry name" value="TonB-dependent receptor, plug domain"/>
    <property type="match status" value="1"/>
</dbReference>
<evidence type="ECO:0000256" key="3">
    <source>
        <dbReference type="ARBA" id="ARBA00022692"/>
    </source>
</evidence>
<feature type="domain" description="TonB-dependent receptor plug" evidence="7">
    <location>
        <begin position="144"/>
        <end position="216"/>
    </location>
</feature>
<dbReference type="EMBL" id="UINC01030250">
    <property type="protein sequence ID" value="SVB14331.1"/>
    <property type="molecule type" value="Genomic_DNA"/>
</dbReference>
<reference evidence="8" key="1">
    <citation type="submission" date="2018-05" db="EMBL/GenBank/DDBJ databases">
        <authorList>
            <person name="Lanie J.A."/>
            <person name="Ng W.-L."/>
            <person name="Kazmierczak K.M."/>
            <person name="Andrzejewski T.M."/>
            <person name="Davidsen T.M."/>
            <person name="Wayne K.J."/>
            <person name="Tettelin H."/>
            <person name="Glass J.I."/>
            <person name="Rusch D."/>
            <person name="Podicherti R."/>
            <person name="Tsui H.-C.T."/>
            <person name="Winkler M.E."/>
        </authorList>
    </citation>
    <scope>NUCLEOTIDE SEQUENCE</scope>
</reference>
<evidence type="ECO:0000259" key="7">
    <source>
        <dbReference type="Pfam" id="PF07715"/>
    </source>
</evidence>
<dbReference type="SUPFAM" id="SSF56935">
    <property type="entry name" value="Porins"/>
    <property type="match status" value="1"/>
</dbReference>
<dbReference type="SUPFAM" id="SSF49464">
    <property type="entry name" value="Carboxypeptidase regulatory domain-like"/>
    <property type="match status" value="1"/>
</dbReference>
<dbReference type="AlphaFoldDB" id="A0A382BLB5"/>
<dbReference type="Pfam" id="PF13715">
    <property type="entry name" value="CarbopepD_reg_2"/>
    <property type="match status" value="1"/>
</dbReference>
<dbReference type="Gene3D" id="2.60.40.1120">
    <property type="entry name" value="Carboxypeptidase-like, regulatory domain"/>
    <property type="match status" value="1"/>
</dbReference>
<dbReference type="GO" id="GO:0009279">
    <property type="term" value="C:cell outer membrane"/>
    <property type="evidence" value="ECO:0007669"/>
    <property type="project" value="UniProtKB-SubCell"/>
</dbReference>
<dbReference type="PROSITE" id="PS52016">
    <property type="entry name" value="TONB_DEPENDENT_REC_3"/>
    <property type="match status" value="1"/>
</dbReference>
<comment type="subcellular location">
    <subcellularLocation>
        <location evidence="1">Cell outer membrane</location>
        <topology evidence="1">Multi-pass membrane protein</topology>
    </subcellularLocation>
</comment>
<dbReference type="PANTHER" id="PTHR30069">
    <property type="entry name" value="TONB-DEPENDENT OUTER MEMBRANE RECEPTOR"/>
    <property type="match status" value="1"/>
</dbReference>
<proteinExistence type="predicted"/>
<dbReference type="GO" id="GO:0015344">
    <property type="term" value="F:siderophore uptake transmembrane transporter activity"/>
    <property type="evidence" value="ECO:0007669"/>
    <property type="project" value="TreeGrafter"/>
</dbReference>
<dbReference type="Pfam" id="PF07715">
    <property type="entry name" value="Plug"/>
    <property type="match status" value="1"/>
</dbReference>
<feature type="non-terminal residue" evidence="8">
    <location>
        <position position="457"/>
    </location>
</feature>
<evidence type="ECO:0000256" key="2">
    <source>
        <dbReference type="ARBA" id="ARBA00022448"/>
    </source>
</evidence>
<keyword evidence="6" id="KW-0998">Cell outer membrane</keyword>
<keyword evidence="3" id="KW-0812">Transmembrane</keyword>
<accession>A0A382BLB5</accession>
<evidence type="ECO:0000256" key="6">
    <source>
        <dbReference type="ARBA" id="ARBA00023237"/>
    </source>
</evidence>
<keyword evidence="4" id="KW-0732">Signal</keyword>
<dbReference type="Gene3D" id="2.40.170.20">
    <property type="entry name" value="TonB-dependent receptor, beta-barrel domain"/>
    <property type="match status" value="1"/>
</dbReference>
<dbReference type="InterPro" id="IPR008969">
    <property type="entry name" value="CarboxyPept-like_regulatory"/>
</dbReference>
<evidence type="ECO:0000256" key="1">
    <source>
        <dbReference type="ARBA" id="ARBA00004571"/>
    </source>
</evidence>
<evidence type="ECO:0000256" key="4">
    <source>
        <dbReference type="ARBA" id="ARBA00022729"/>
    </source>
</evidence>
<gene>
    <name evidence="8" type="ORF">METZ01_LOCUS167185</name>
</gene>
<protein>
    <recommendedName>
        <fullName evidence="7">TonB-dependent receptor plug domain-containing protein</fullName>
    </recommendedName>
</protein>
<dbReference type="InterPro" id="IPR012910">
    <property type="entry name" value="Plug_dom"/>
</dbReference>
<evidence type="ECO:0000313" key="8">
    <source>
        <dbReference type="EMBL" id="SVB14331.1"/>
    </source>
</evidence>
<dbReference type="PANTHER" id="PTHR30069:SF29">
    <property type="entry name" value="HEMOGLOBIN AND HEMOGLOBIN-HAPTOGLOBIN-BINDING PROTEIN 1-RELATED"/>
    <property type="match status" value="1"/>
</dbReference>